<sequence length="1178" mass="133599">MGLAASTGKDNDELVDNLIDGENIHSEKVELVMRLVDRGRFFPPTNRSDAYKDSAWKAEQSDSLSGPLHLSAPCIYASVLENLDLRPGMSFLNVGSGTGYLSTMAGFLLSEKGINHGVELYENIVDYAYDRLQETLNTVEVSAFSWCAPQFFVGNSFLLNSPMMYDRMYCGALVPSSRRGYFCKFLKIGGICVMPFGNALQKVERTGENAFKTYDISAVTFSNLIPPNEAVPLTRKEVTLPSNEPTSLRELCRQKIRHLIREAVSDECKLSMRIQLAEKNKQRNRRRRRERAGIRPVIFFGGPDNEDDEDQGHRIFDIFGQIHQADADQDGEGHHEHGENQDGPNRGNRREREERNGHTEDAFTFEPVRPPRPPARRGRVQPQSDSESDHEENPIFPDPRPANGNGAESTSTNQSRFTDSTSSSSDNEIDLRRFSHGIGENRRQEDGASNLNESTQTIDVKPLSDLPTIPMAPSLHPIDPGPSASSSTAPKPISGQKLQEIRKYFEEPSSSRSFERPRGHRIHLIGERVRNAGEEGNQRRGVRFNAVRVPDMDSSESSGDEDGNVRNDNDRNRERDPGPRNITGILRDLMRLRRQTARLHRAAAPLVRNIPRARSATTLQNQNAPTSSNITDSPLSDGDIGLGEGSSTNSSAYTSARGSSMDIDGSERPNGSEDLTRNFNQIRQQRRTILRETLQRQMEDLQNLRTRLEALQERTRQIADRQNVEDEVNQMAELINRRDAQQARIDSMRRQLLDIERHEELARARDAHHSAMGELNQPLLRDPTGSSSRTRPFSSNVDRAQARERARNLLQERAEALEARRWDLRNPMERLRNSLRTHRLRRSRTTDDDEGPPIMRANSPPRELSIRLVVRYRNRRPIPRINDNEHENSERESSIPTLSRQGSAEPIQSESQNMEQESISNSTVSTAMDESSRDTIGSSNADETNCACTSLASMLTSSFSGESENVPFHRRASDSTLASSSSTATTSRGTMTSKKRSRMDTHSEENTLERKRRPEPLEQLDSTLTGEDTRDVNEILEDDPMEQDIMGSFSPPSEISQNSQDHFTTDDNNSTIDVPSENGETLPSHSAPNTIRRRVLLDEDSGEERDRREAEDIIGPRRYARHRERDERERQDSAEERERQEVRQRQIESLKEFHDQFCTRIRQFPLSAQLIQYLLYQF</sequence>
<feature type="region of interest" description="Disordered" evidence="3">
    <location>
        <begin position="834"/>
        <end position="862"/>
    </location>
</feature>
<dbReference type="GO" id="GO:0004719">
    <property type="term" value="F:protein-L-isoaspartate (D-aspartate) O-methyltransferase activity"/>
    <property type="evidence" value="ECO:0007669"/>
    <property type="project" value="InterPro"/>
</dbReference>
<feature type="compositionally biased region" description="Polar residues" evidence="3">
    <location>
        <begin position="447"/>
        <end position="458"/>
    </location>
</feature>
<feature type="region of interest" description="Disordered" evidence="3">
    <location>
        <begin position="879"/>
        <end position="943"/>
    </location>
</feature>
<feature type="coiled-coil region" evidence="2">
    <location>
        <begin position="687"/>
        <end position="758"/>
    </location>
</feature>
<feature type="compositionally biased region" description="Basic and acidic residues" evidence="3">
    <location>
        <begin position="882"/>
        <end position="893"/>
    </location>
</feature>
<feature type="compositionally biased region" description="Polar residues" evidence="3">
    <location>
        <begin position="406"/>
        <end position="417"/>
    </location>
</feature>
<evidence type="ECO:0000313" key="5">
    <source>
        <dbReference type="WBParaSite" id="ACRNAN_Path_1014.g3896.t1"/>
    </source>
</evidence>
<comment type="similarity">
    <text evidence="1">Belongs to the methyltransferase superfamily. L-isoaspartyl/D-aspartyl protein methyltransferase family.</text>
</comment>
<feature type="compositionally biased region" description="Basic and acidic residues" evidence="3">
    <location>
        <begin position="563"/>
        <end position="578"/>
    </location>
</feature>
<feature type="region of interest" description="Disordered" evidence="3">
    <location>
        <begin position="960"/>
        <end position="1089"/>
    </location>
</feature>
<feature type="compositionally biased region" description="Basic residues" evidence="3">
    <location>
        <begin position="834"/>
        <end position="843"/>
    </location>
</feature>
<evidence type="ECO:0000256" key="1">
    <source>
        <dbReference type="ARBA" id="ARBA00005369"/>
    </source>
</evidence>
<feature type="compositionally biased region" description="Basic and acidic residues" evidence="3">
    <location>
        <begin position="665"/>
        <end position="675"/>
    </location>
</feature>
<proteinExistence type="inferred from homology"/>
<feature type="compositionally biased region" description="Polar residues" evidence="3">
    <location>
        <begin position="615"/>
        <end position="634"/>
    </location>
</feature>
<reference evidence="5" key="1">
    <citation type="submission" date="2022-11" db="UniProtKB">
        <authorList>
            <consortium name="WormBaseParasite"/>
        </authorList>
    </citation>
    <scope>IDENTIFICATION</scope>
</reference>
<feature type="compositionally biased region" description="Polar residues" evidence="3">
    <location>
        <begin position="1050"/>
        <end position="1089"/>
    </location>
</feature>
<dbReference type="SUPFAM" id="SSF53335">
    <property type="entry name" value="S-adenosyl-L-methionine-dependent methyltransferases"/>
    <property type="match status" value="1"/>
</dbReference>
<feature type="compositionally biased region" description="Polar residues" evidence="3">
    <location>
        <begin position="645"/>
        <end position="658"/>
    </location>
</feature>
<dbReference type="WBParaSite" id="ACRNAN_Path_1014.g3896.t1">
    <property type="protein sequence ID" value="ACRNAN_Path_1014.g3896.t1"/>
    <property type="gene ID" value="ACRNAN_Path_1014.g3896"/>
</dbReference>
<organism evidence="4 5">
    <name type="scientific">Acrobeloides nanus</name>
    <dbReference type="NCBI Taxonomy" id="290746"/>
    <lineage>
        <taxon>Eukaryota</taxon>
        <taxon>Metazoa</taxon>
        <taxon>Ecdysozoa</taxon>
        <taxon>Nematoda</taxon>
        <taxon>Chromadorea</taxon>
        <taxon>Rhabditida</taxon>
        <taxon>Tylenchina</taxon>
        <taxon>Cephalobomorpha</taxon>
        <taxon>Cephaloboidea</taxon>
        <taxon>Cephalobidae</taxon>
        <taxon>Acrobeloides</taxon>
    </lineage>
</organism>
<feature type="compositionally biased region" description="Polar residues" evidence="3">
    <location>
        <begin position="784"/>
        <end position="798"/>
    </location>
</feature>
<feature type="compositionally biased region" description="Basic and acidic residues" evidence="3">
    <location>
        <begin position="348"/>
        <end position="361"/>
    </location>
</feature>
<dbReference type="InterPro" id="IPR029063">
    <property type="entry name" value="SAM-dependent_MTases_sf"/>
</dbReference>
<feature type="compositionally biased region" description="Basic and acidic residues" evidence="3">
    <location>
        <begin position="1123"/>
        <end position="1141"/>
    </location>
</feature>
<name>A0A914BUE6_9BILA</name>
<dbReference type="PANTHER" id="PTHR11579">
    <property type="entry name" value="PROTEIN-L-ISOASPARTATE O-METHYLTRANSFERASE"/>
    <property type="match status" value="1"/>
</dbReference>
<evidence type="ECO:0000256" key="3">
    <source>
        <dbReference type="SAM" id="MobiDB-lite"/>
    </source>
</evidence>
<evidence type="ECO:0000256" key="2">
    <source>
        <dbReference type="SAM" id="Coils"/>
    </source>
</evidence>
<dbReference type="Pfam" id="PF01135">
    <property type="entry name" value="PCMT"/>
    <property type="match status" value="1"/>
</dbReference>
<feature type="region of interest" description="Disordered" evidence="3">
    <location>
        <begin position="765"/>
        <end position="801"/>
    </location>
</feature>
<feature type="region of interest" description="Disordered" evidence="3">
    <location>
        <begin position="613"/>
        <end position="675"/>
    </location>
</feature>
<keyword evidence="2" id="KW-0175">Coiled coil</keyword>
<feature type="compositionally biased region" description="Basic and acidic residues" evidence="3">
    <location>
        <begin position="998"/>
        <end position="1016"/>
    </location>
</feature>
<protein>
    <submittedName>
        <fullName evidence="5">Protein-L-isoaspartate O-methyltransferase domain-containing protein 1</fullName>
    </submittedName>
</protein>
<feature type="compositionally biased region" description="Basic and acidic residues" evidence="3">
    <location>
        <begin position="331"/>
        <end position="340"/>
    </location>
</feature>
<feature type="compositionally biased region" description="Basic and acidic residues" evidence="3">
    <location>
        <begin position="429"/>
        <end position="446"/>
    </location>
</feature>
<feature type="region of interest" description="Disordered" evidence="3">
    <location>
        <begin position="327"/>
        <end position="494"/>
    </location>
</feature>
<feature type="region of interest" description="Disordered" evidence="3">
    <location>
        <begin position="1121"/>
        <end position="1141"/>
    </location>
</feature>
<feature type="compositionally biased region" description="Low complexity" evidence="3">
    <location>
        <begin position="974"/>
        <end position="992"/>
    </location>
</feature>
<dbReference type="PANTHER" id="PTHR11579:SF9">
    <property type="entry name" value="PROTEIN-L-ISOASPARTATE O-METHYLTRANSFERASE"/>
    <property type="match status" value="1"/>
</dbReference>
<dbReference type="InterPro" id="IPR000682">
    <property type="entry name" value="PCMT"/>
</dbReference>
<evidence type="ECO:0000313" key="4">
    <source>
        <dbReference type="Proteomes" id="UP000887540"/>
    </source>
</evidence>
<keyword evidence="4" id="KW-1185">Reference proteome</keyword>
<accession>A0A914BUE6</accession>
<feature type="region of interest" description="Disordered" evidence="3">
    <location>
        <begin position="532"/>
        <end position="587"/>
    </location>
</feature>
<dbReference type="AlphaFoldDB" id="A0A914BUE6"/>
<dbReference type="Gene3D" id="3.40.50.150">
    <property type="entry name" value="Vaccinia Virus protein VP39"/>
    <property type="match status" value="1"/>
</dbReference>
<dbReference type="Proteomes" id="UP000887540">
    <property type="component" value="Unplaced"/>
</dbReference>
<feature type="compositionally biased region" description="Polar residues" evidence="3">
    <location>
        <begin position="894"/>
        <end position="943"/>
    </location>
</feature>
<dbReference type="GO" id="GO:0005737">
    <property type="term" value="C:cytoplasm"/>
    <property type="evidence" value="ECO:0007669"/>
    <property type="project" value="TreeGrafter"/>
</dbReference>